<evidence type="ECO:0000259" key="6">
    <source>
        <dbReference type="PROSITE" id="PS50123"/>
    </source>
</evidence>
<feature type="region of interest" description="Disordered" evidence="5">
    <location>
        <begin position="299"/>
        <end position="339"/>
    </location>
</feature>
<dbReference type="GO" id="GO:0032259">
    <property type="term" value="P:methylation"/>
    <property type="evidence" value="ECO:0007669"/>
    <property type="project" value="UniProtKB-KW"/>
</dbReference>
<dbReference type="SUPFAM" id="SSF48452">
    <property type="entry name" value="TPR-like"/>
    <property type="match status" value="1"/>
</dbReference>
<organism evidence="7 8">
    <name type="scientific">Alcaligenes xylosoxydans xylosoxydans</name>
    <name type="common">Achromobacter xylosoxidans</name>
    <dbReference type="NCBI Taxonomy" id="85698"/>
    <lineage>
        <taxon>Bacteria</taxon>
        <taxon>Pseudomonadati</taxon>
        <taxon>Pseudomonadota</taxon>
        <taxon>Betaproteobacteria</taxon>
        <taxon>Burkholderiales</taxon>
        <taxon>Alcaligenaceae</taxon>
        <taxon>Achromobacter</taxon>
    </lineage>
</organism>
<keyword evidence="3" id="KW-0949">S-adenosyl-L-methionine</keyword>
<name>A0A1R1JK37_ALCXX</name>
<keyword evidence="1" id="KW-0489">Methyltransferase</keyword>
<dbReference type="SMART" id="SM00138">
    <property type="entry name" value="MeTrc"/>
    <property type="match status" value="1"/>
</dbReference>
<keyword evidence="4" id="KW-0802">TPR repeat</keyword>
<dbReference type="Proteomes" id="UP000187251">
    <property type="component" value="Unassembled WGS sequence"/>
</dbReference>
<dbReference type="PANTHER" id="PTHR24422">
    <property type="entry name" value="CHEMOTAXIS PROTEIN METHYLTRANSFERASE"/>
    <property type="match status" value="1"/>
</dbReference>
<dbReference type="InterPro" id="IPR019734">
    <property type="entry name" value="TPR_rpt"/>
</dbReference>
<dbReference type="Pfam" id="PF01739">
    <property type="entry name" value="CheR"/>
    <property type="match status" value="1"/>
</dbReference>
<dbReference type="CDD" id="cd02440">
    <property type="entry name" value="AdoMet_MTases"/>
    <property type="match status" value="1"/>
</dbReference>
<dbReference type="InterPro" id="IPR000780">
    <property type="entry name" value="CheR_MeTrfase"/>
</dbReference>
<dbReference type="PROSITE" id="PS50123">
    <property type="entry name" value="CHER"/>
    <property type="match status" value="1"/>
</dbReference>
<feature type="repeat" description="TPR" evidence="4">
    <location>
        <begin position="373"/>
        <end position="406"/>
    </location>
</feature>
<feature type="compositionally biased region" description="Pro residues" evidence="5">
    <location>
        <begin position="305"/>
        <end position="316"/>
    </location>
</feature>
<dbReference type="SUPFAM" id="SSF53335">
    <property type="entry name" value="S-adenosyl-L-methionine-dependent methyltransferases"/>
    <property type="match status" value="1"/>
</dbReference>
<protein>
    <submittedName>
        <fullName evidence="7">Chemotaxis protein CheR</fullName>
    </submittedName>
</protein>
<feature type="compositionally biased region" description="Low complexity" evidence="5">
    <location>
        <begin position="270"/>
        <end position="286"/>
    </location>
</feature>
<evidence type="ECO:0000256" key="5">
    <source>
        <dbReference type="SAM" id="MobiDB-lite"/>
    </source>
</evidence>
<comment type="caution">
    <text evidence="7">The sequence shown here is derived from an EMBL/GenBank/DDBJ whole genome shotgun (WGS) entry which is preliminary data.</text>
</comment>
<evidence type="ECO:0000313" key="8">
    <source>
        <dbReference type="Proteomes" id="UP000187251"/>
    </source>
</evidence>
<dbReference type="PRINTS" id="PR00996">
    <property type="entry name" value="CHERMTFRASE"/>
</dbReference>
<dbReference type="InterPro" id="IPR029063">
    <property type="entry name" value="SAM-dependent_MTases_sf"/>
</dbReference>
<dbReference type="InterPro" id="IPR022642">
    <property type="entry name" value="CheR_C"/>
</dbReference>
<evidence type="ECO:0000256" key="4">
    <source>
        <dbReference type="PROSITE-ProRule" id="PRU00339"/>
    </source>
</evidence>
<dbReference type="AlphaFoldDB" id="A0A1R1JK37"/>
<reference evidence="7 8" key="1">
    <citation type="submission" date="2016-09" db="EMBL/GenBank/DDBJ databases">
        <title>Phylogenomics of Achromobacter.</title>
        <authorList>
            <person name="Jeukens J."/>
            <person name="Freschi L."/>
            <person name="Vincent A.T."/>
            <person name="Emond-Rheault J.-G."/>
            <person name="Kukavica-Ibrulj I."/>
            <person name="Charette S.J."/>
            <person name="Levesque R.C."/>
        </authorList>
    </citation>
    <scope>NUCLEOTIDE SEQUENCE [LARGE SCALE GENOMIC DNA]</scope>
    <source>
        <strain evidence="7 8">AUS488</strain>
    </source>
</reference>
<gene>
    <name evidence="7" type="ORF">BIZ92_18680</name>
</gene>
<proteinExistence type="predicted"/>
<dbReference type="EMBL" id="MJMN01000065">
    <property type="protein sequence ID" value="OMG75650.1"/>
    <property type="molecule type" value="Genomic_DNA"/>
</dbReference>
<evidence type="ECO:0000313" key="7">
    <source>
        <dbReference type="EMBL" id="OMG75650.1"/>
    </source>
</evidence>
<dbReference type="Gene3D" id="1.25.40.10">
    <property type="entry name" value="Tetratricopeptide repeat domain"/>
    <property type="match status" value="1"/>
</dbReference>
<dbReference type="InterPro" id="IPR011990">
    <property type="entry name" value="TPR-like_helical_dom_sf"/>
</dbReference>
<evidence type="ECO:0000256" key="2">
    <source>
        <dbReference type="ARBA" id="ARBA00022679"/>
    </source>
</evidence>
<dbReference type="InterPro" id="IPR050903">
    <property type="entry name" value="Bact_Chemotaxis_MeTrfase"/>
</dbReference>
<sequence length="441" mass="47704">MVDDFSAVLKRKMGLDSGSIGAAAVERAVRHRMQSVGSDDEHDYLMRLQTSPAEMQQLIEAVIVPETWFFRYPESQEAMAALARERLFAPGAEARQLRVLSVPCSSGEEPYSIAMALLDAGVPAARFQVDAVDISERMVAFAQRACYGRNSFRGESLSYRDRYFTETADGHQLAGHVTARVRFQAGNLFDPDLLPNAAPYDFVFCRNLLIYFDAPTQERAVTVLRRFARQDGILFVGPAETSLMTGRRLPAVPLARAFAFRAEPAPPTEAAPARTAGAASGRATPRPVVAPRAAQPWMPAAHPQPYAPAAPAPPHAASPAPRGAPGRLPAPAAQTGQNTAAALREIAALADQGRVRDALAQCRAHLERHGASAEALYLLGLLQDADGDTRAAQAAYRKALYLNPAHREALLHLAALIAAEGDHEGARRLQARAARQEARRE</sequence>
<dbReference type="Pfam" id="PF13181">
    <property type="entry name" value="TPR_8"/>
    <property type="match status" value="1"/>
</dbReference>
<evidence type="ECO:0000256" key="3">
    <source>
        <dbReference type="ARBA" id="ARBA00022691"/>
    </source>
</evidence>
<dbReference type="PROSITE" id="PS50005">
    <property type="entry name" value="TPR"/>
    <property type="match status" value="1"/>
</dbReference>
<feature type="compositionally biased region" description="Low complexity" evidence="5">
    <location>
        <begin position="317"/>
        <end position="339"/>
    </location>
</feature>
<accession>A0A1R1JK37</accession>
<dbReference type="Gene3D" id="3.40.50.150">
    <property type="entry name" value="Vaccinia Virus protein VP39"/>
    <property type="match status" value="1"/>
</dbReference>
<dbReference type="PANTHER" id="PTHR24422:SF19">
    <property type="entry name" value="CHEMOTAXIS PROTEIN METHYLTRANSFERASE"/>
    <property type="match status" value="1"/>
</dbReference>
<evidence type="ECO:0000256" key="1">
    <source>
        <dbReference type="ARBA" id="ARBA00022603"/>
    </source>
</evidence>
<dbReference type="SMART" id="SM00028">
    <property type="entry name" value="TPR"/>
    <property type="match status" value="1"/>
</dbReference>
<feature type="region of interest" description="Disordered" evidence="5">
    <location>
        <begin position="265"/>
        <end position="286"/>
    </location>
</feature>
<dbReference type="GO" id="GO:0008757">
    <property type="term" value="F:S-adenosylmethionine-dependent methyltransferase activity"/>
    <property type="evidence" value="ECO:0007669"/>
    <property type="project" value="InterPro"/>
</dbReference>
<feature type="domain" description="CheR-type methyltransferase" evidence="6">
    <location>
        <begin position="1"/>
        <end position="241"/>
    </location>
</feature>
<keyword evidence="2" id="KW-0808">Transferase</keyword>